<evidence type="ECO:0000256" key="5">
    <source>
        <dbReference type="ARBA" id="ARBA00022692"/>
    </source>
</evidence>
<keyword evidence="5 8" id="KW-0812">Transmembrane</keyword>
<evidence type="ECO:0000256" key="2">
    <source>
        <dbReference type="ARBA" id="ARBA00008566"/>
    </source>
</evidence>
<evidence type="ECO:0000256" key="6">
    <source>
        <dbReference type="ARBA" id="ARBA00022989"/>
    </source>
</evidence>
<feature type="transmembrane region" description="Helical" evidence="8">
    <location>
        <begin position="21"/>
        <end position="46"/>
    </location>
</feature>
<dbReference type="AlphaFoldDB" id="A0A225MYV5"/>
<evidence type="ECO:0000313" key="10">
    <source>
        <dbReference type="Proteomes" id="UP000214603"/>
    </source>
</evidence>
<dbReference type="GO" id="GO:0005886">
    <property type="term" value="C:plasma membrane"/>
    <property type="evidence" value="ECO:0007669"/>
    <property type="project" value="UniProtKB-SubCell"/>
</dbReference>
<dbReference type="Gene3D" id="1.50.10.150">
    <property type="entry name" value="Voltage-dependent anion channel"/>
    <property type="match status" value="1"/>
</dbReference>
<evidence type="ECO:0000256" key="4">
    <source>
        <dbReference type="ARBA" id="ARBA00022475"/>
    </source>
</evidence>
<dbReference type="InterPro" id="IPR051629">
    <property type="entry name" value="Sulfite_efflux_TDT"/>
</dbReference>
<dbReference type="InterPro" id="IPR004695">
    <property type="entry name" value="SLAC1/Mae1/Ssu1/TehA"/>
</dbReference>
<evidence type="ECO:0000256" key="8">
    <source>
        <dbReference type="SAM" id="Phobius"/>
    </source>
</evidence>
<accession>A0A225MYV5</accession>
<dbReference type="PANTHER" id="PTHR31686:SF1">
    <property type="entry name" value="SULFITE EFFLUX PUMP SSU1"/>
    <property type="match status" value="1"/>
</dbReference>
<organism evidence="9 10">
    <name type="scientific">Candidimonas nitroreducens</name>
    <dbReference type="NCBI Taxonomy" id="683354"/>
    <lineage>
        <taxon>Bacteria</taxon>
        <taxon>Pseudomonadati</taxon>
        <taxon>Pseudomonadota</taxon>
        <taxon>Betaproteobacteria</taxon>
        <taxon>Burkholderiales</taxon>
        <taxon>Alcaligenaceae</taxon>
        <taxon>Candidimonas</taxon>
    </lineage>
</organism>
<proteinExistence type="inferred from homology"/>
<dbReference type="InterPro" id="IPR038665">
    <property type="entry name" value="Voltage-dep_anion_channel_sf"/>
</dbReference>
<feature type="transmembrane region" description="Helical" evidence="8">
    <location>
        <begin position="272"/>
        <end position="292"/>
    </location>
</feature>
<dbReference type="Pfam" id="PF03595">
    <property type="entry name" value="SLAC1"/>
    <property type="match status" value="1"/>
</dbReference>
<keyword evidence="3" id="KW-0813">Transport</keyword>
<feature type="transmembrane region" description="Helical" evidence="8">
    <location>
        <begin position="304"/>
        <end position="320"/>
    </location>
</feature>
<dbReference type="EMBL" id="NJIH01000002">
    <property type="protein sequence ID" value="OWT65703.1"/>
    <property type="molecule type" value="Genomic_DNA"/>
</dbReference>
<sequence length="409" mass="46246">MSLPFFARASAARLRRRRARRATLASMSPAYFGLTMATGIVSLAAHMLGPAAFSLAPLFARVLFYLNVALYAVLWILTLLRIMRHPARMLEDLTHHLQGWGYFTMVAASSILGIQFLEQAGNVKVAWAFWLLALGLWVCLNYAVFTALIIKAHKPELKQGINGGWLLAVVATQSVSSLSLFLVVDVPVEYRTLMAFLALSLWLWGGMLYIWMVSLIFYRDTFFRFSPGDMVPPYWINMGAMAISALTGASMIEHAADVPYLDSLLPFVKGFTIFYWATGTWWIPLLVILELWRHGYRHFPVQYDALYWGAVFPLGMYAASTYRMDLMMGFGFLMPVAEGFLFVAIVAWVMTFVGLLTWVGRRVFARRQMERNGVALRRHGIRHGLGAVAQHARHELPSRHRETGRAGHE</sequence>
<keyword evidence="7 8" id="KW-0472">Membrane</keyword>
<feature type="transmembrane region" description="Helical" evidence="8">
    <location>
        <begin position="100"/>
        <end position="117"/>
    </location>
</feature>
<evidence type="ECO:0000256" key="3">
    <source>
        <dbReference type="ARBA" id="ARBA00022448"/>
    </source>
</evidence>
<feature type="transmembrane region" description="Helical" evidence="8">
    <location>
        <begin position="162"/>
        <end position="184"/>
    </location>
</feature>
<dbReference type="PANTHER" id="PTHR31686">
    <property type="match status" value="1"/>
</dbReference>
<comment type="subcellular location">
    <subcellularLocation>
        <location evidence="1">Cell membrane</location>
        <topology evidence="1">Multi-pass membrane protein</topology>
    </subcellularLocation>
</comment>
<dbReference type="GO" id="GO:0000319">
    <property type="term" value="F:sulfite transmembrane transporter activity"/>
    <property type="evidence" value="ECO:0007669"/>
    <property type="project" value="TreeGrafter"/>
</dbReference>
<evidence type="ECO:0000256" key="1">
    <source>
        <dbReference type="ARBA" id="ARBA00004651"/>
    </source>
</evidence>
<comment type="similarity">
    <text evidence="2">Belongs to the tellurite-resistance/dicarboxylate transporter (TDT) family.</text>
</comment>
<keyword evidence="4" id="KW-1003">Cell membrane</keyword>
<dbReference type="OrthoDB" id="958273at2"/>
<keyword evidence="6 8" id="KW-1133">Transmembrane helix</keyword>
<gene>
    <name evidence="9" type="ORF">CEY11_02925</name>
</gene>
<evidence type="ECO:0000256" key="7">
    <source>
        <dbReference type="ARBA" id="ARBA00023136"/>
    </source>
</evidence>
<keyword evidence="10" id="KW-1185">Reference proteome</keyword>
<protein>
    <submittedName>
        <fullName evidence="9">C4-dicarboxylate ABC transporter</fullName>
    </submittedName>
</protein>
<evidence type="ECO:0000313" key="9">
    <source>
        <dbReference type="EMBL" id="OWT65703.1"/>
    </source>
</evidence>
<feature type="transmembrane region" description="Helical" evidence="8">
    <location>
        <begin position="190"/>
        <end position="213"/>
    </location>
</feature>
<feature type="transmembrane region" description="Helical" evidence="8">
    <location>
        <begin position="234"/>
        <end position="252"/>
    </location>
</feature>
<dbReference type="Proteomes" id="UP000214603">
    <property type="component" value="Unassembled WGS sequence"/>
</dbReference>
<feature type="transmembrane region" description="Helical" evidence="8">
    <location>
        <begin position="58"/>
        <end position="80"/>
    </location>
</feature>
<feature type="transmembrane region" description="Helical" evidence="8">
    <location>
        <begin position="340"/>
        <end position="359"/>
    </location>
</feature>
<name>A0A225MYV5_9BURK</name>
<feature type="transmembrane region" description="Helical" evidence="8">
    <location>
        <begin position="129"/>
        <end position="150"/>
    </location>
</feature>
<comment type="caution">
    <text evidence="9">The sequence shown here is derived from an EMBL/GenBank/DDBJ whole genome shotgun (WGS) entry which is preliminary data.</text>
</comment>
<reference evidence="10" key="1">
    <citation type="submission" date="2017-06" db="EMBL/GenBank/DDBJ databases">
        <title>Herbaspirillum phytohormonus sp. nov., isolated from the root nodule of Robinia pseudoacacia in lead-zinc mine.</title>
        <authorList>
            <person name="Fan M."/>
            <person name="Lin Y."/>
        </authorList>
    </citation>
    <scope>NUCLEOTIDE SEQUENCE [LARGE SCALE GENOMIC DNA]</scope>
    <source>
        <strain evidence="10">SC-089</strain>
    </source>
</reference>
<dbReference type="CDD" id="cd09319">
    <property type="entry name" value="TDT_like_1"/>
    <property type="match status" value="1"/>
</dbReference>